<keyword evidence="11" id="KW-1185">Reference proteome</keyword>
<dbReference type="PANTHER" id="PTHR14218:SF15">
    <property type="entry name" value="TRIPEPTIDYL-PEPTIDASE 1"/>
    <property type="match status" value="1"/>
</dbReference>
<dbReference type="Gene3D" id="3.40.50.200">
    <property type="entry name" value="Peptidase S8/S53 domain"/>
    <property type="match status" value="1"/>
</dbReference>
<feature type="domain" description="Peptidase S53" evidence="9">
    <location>
        <begin position="201"/>
        <end position="624"/>
    </location>
</feature>
<accession>A0A1X1FB80</accession>
<comment type="caution">
    <text evidence="10">The sequence shown here is derived from an EMBL/GenBank/DDBJ whole genome shotgun (WGS) entry which is preliminary data.</text>
</comment>
<keyword evidence="7" id="KW-0865">Zymogen</keyword>
<dbReference type="PANTHER" id="PTHR14218">
    <property type="entry name" value="PROTEASE S8 TRIPEPTIDYL PEPTIDASE I CLN2"/>
    <property type="match status" value="1"/>
</dbReference>
<evidence type="ECO:0000313" key="11">
    <source>
        <dbReference type="Proteomes" id="UP000193009"/>
    </source>
</evidence>
<dbReference type="CDD" id="cd04056">
    <property type="entry name" value="Peptidases_S53"/>
    <property type="match status" value="1"/>
</dbReference>
<evidence type="ECO:0000256" key="7">
    <source>
        <dbReference type="ARBA" id="ARBA00023145"/>
    </source>
</evidence>
<proteinExistence type="predicted"/>
<dbReference type="GO" id="GO:0006508">
    <property type="term" value="P:proteolysis"/>
    <property type="evidence" value="ECO:0007669"/>
    <property type="project" value="UniProtKB-KW"/>
</dbReference>
<evidence type="ECO:0000256" key="1">
    <source>
        <dbReference type="ARBA" id="ARBA00001913"/>
    </source>
</evidence>
<keyword evidence="8" id="KW-0732">Signal</keyword>
<evidence type="ECO:0000256" key="6">
    <source>
        <dbReference type="ARBA" id="ARBA00022837"/>
    </source>
</evidence>
<dbReference type="RefSeq" id="WP_057910469.1">
    <property type="nucleotide sequence ID" value="NZ_CP018796.1"/>
</dbReference>
<dbReference type="InterPro" id="IPR036852">
    <property type="entry name" value="Peptidase_S8/S53_dom_sf"/>
</dbReference>
<dbReference type="GO" id="GO:0004252">
    <property type="term" value="F:serine-type endopeptidase activity"/>
    <property type="evidence" value="ECO:0007669"/>
    <property type="project" value="InterPro"/>
</dbReference>
<dbReference type="KEGG" id="lpar:FAM21731_02219"/>
<dbReference type="EMBL" id="MSBD01000051">
    <property type="protein sequence ID" value="ORN25385.1"/>
    <property type="molecule type" value="Genomic_DNA"/>
</dbReference>
<evidence type="ECO:0000256" key="3">
    <source>
        <dbReference type="ARBA" id="ARBA00022723"/>
    </source>
</evidence>
<feature type="chain" id="PRO_5010869222" evidence="8">
    <location>
        <begin position="26"/>
        <end position="625"/>
    </location>
</feature>
<organism evidence="10 11">
    <name type="scientific">Lentilactobacillus parabuchneri</name>
    <dbReference type="NCBI Taxonomy" id="152331"/>
    <lineage>
        <taxon>Bacteria</taxon>
        <taxon>Bacillati</taxon>
        <taxon>Bacillota</taxon>
        <taxon>Bacilli</taxon>
        <taxon>Lactobacillales</taxon>
        <taxon>Lactobacillaceae</taxon>
        <taxon>Lentilactobacillus</taxon>
    </lineage>
</organism>
<reference evidence="10 11" key="1">
    <citation type="journal article" date="2017" name="Front. Microbiol.">
        <title>The Histidine Decarboxylase Gene Cluster of Lactobacillus parabuchneri Was Gained by Horizontal Gene Transfer and Is Mobile within the Species.</title>
        <authorList>
            <person name="Wuthrich D."/>
            <person name="Berthoud H."/>
            <person name="Wechsler D."/>
            <person name="Eugster E."/>
            <person name="Irmler S."/>
            <person name="Bruggmann R."/>
        </authorList>
    </citation>
    <scope>NUCLEOTIDE SEQUENCE [LARGE SCALE GENOMIC DNA]</scope>
    <source>
        <strain evidence="10 11">FAM23169</strain>
    </source>
</reference>
<evidence type="ECO:0000313" key="10">
    <source>
        <dbReference type="EMBL" id="ORN25385.1"/>
    </source>
</evidence>
<dbReference type="InterPro" id="IPR015366">
    <property type="entry name" value="S53_propep"/>
</dbReference>
<gene>
    <name evidence="10" type="ORF">FAM23169_02189</name>
</gene>
<evidence type="ECO:0000256" key="2">
    <source>
        <dbReference type="ARBA" id="ARBA00022670"/>
    </source>
</evidence>
<dbReference type="Pfam" id="PF09286">
    <property type="entry name" value="Pro-kuma_activ"/>
    <property type="match status" value="1"/>
</dbReference>
<evidence type="ECO:0000256" key="5">
    <source>
        <dbReference type="ARBA" id="ARBA00022825"/>
    </source>
</evidence>
<dbReference type="AlphaFoldDB" id="A0A1X1FB80"/>
<keyword evidence="4" id="KW-0378">Hydrolase</keyword>
<dbReference type="InterPro" id="IPR030400">
    <property type="entry name" value="Sedolisin_dom"/>
</dbReference>
<evidence type="ECO:0000256" key="8">
    <source>
        <dbReference type="SAM" id="SignalP"/>
    </source>
</evidence>
<dbReference type="SUPFAM" id="SSF52743">
    <property type="entry name" value="Subtilisin-like"/>
    <property type="match status" value="1"/>
</dbReference>
<dbReference type="GO" id="GO:0008240">
    <property type="term" value="F:tripeptidyl-peptidase activity"/>
    <property type="evidence" value="ECO:0007669"/>
    <property type="project" value="TreeGrafter"/>
</dbReference>
<protein>
    <submittedName>
        <fullName evidence="10">Pro-kumamolisin, activation domain</fullName>
    </submittedName>
</protein>
<comment type="cofactor">
    <cofactor evidence="1">
        <name>Ca(2+)</name>
        <dbReference type="ChEBI" id="CHEBI:29108"/>
    </cofactor>
</comment>
<dbReference type="CDD" id="cd11377">
    <property type="entry name" value="Pro-peptidase_S53"/>
    <property type="match status" value="1"/>
</dbReference>
<dbReference type="SMART" id="SM00944">
    <property type="entry name" value="Pro-kuma_activ"/>
    <property type="match status" value="1"/>
</dbReference>
<keyword evidence="3" id="KW-0479">Metal-binding</keyword>
<dbReference type="InterPro" id="IPR050819">
    <property type="entry name" value="Tripeptidyl-peptidase_I"/>
</dbReference>
<feature type="signal peptide" evidence="8">
    <location>
        <begin position="1"/>
        <end position="25"/>
    </location>
</feature>
<keyword evidence="2" id="KW-0645">Protease</keyword>
<dbReference type="OrthoDB" id="2263086at2"/>
<dbReference type="SUPFAM" id="SSF54897">
    <property type="entry name" value="Protease propeptides/inhibitors"/>
    <property type="match status" value="1"/>
</dbReference>
<dbReference type="Proteomes" id="UP000193009">
    <property type="component" value="Unassembled WGS sequence"/>
</dbReference>
<evidence type="ECO:0000256" key="4">
    <source>
        <dbReference type="ARBA" id="ARBA00022801"/>
    </source>
</evidence>
<keyword evidence="5" id="KW-0720">Serine protease</keyword>
<evidence type="ECO:0000259" key="9">
    <source>
        <dbReference type="PROSITE" id="PS51695"/>
    </source>
</evidence>
<sequence>MRGKQLALSLLSGVLVLSGSLVVNAKSTSYKLPKVELSKTVVANIAFKPQSSSGLTDYVYDTVDPTSTNFHQYLTPDQFAEKFGRTPEQISAFQTYLSQYHLKSSAYPGNLALKVWGTRQNLIKAFNAKRVKVGKKDYRTKIKLPGKLASQTVSVIGVYATKPKANKAKTSVTPTIPKDSTPPNTDLSKTTFAKKYGAMKFADRYQLSNLYSKGLTGQGQRIGVITMNDFKTSDVVKYWDQNGVNADSSRVNKIYPVENAKAGKLLLSLGISAPQMESTLDVDQSGAVAPGANIDAYIGISLGNVTSSTSIFYTAFMNAVSDDRDKQLTTSFAPNVELASRWEQNASASMQQYSDAFNLMLEQAAAEGITVFRASGDYGPRELPSKQFNHVFSTSPYQVITGGTTLPYTRIIDGKIVTVNKERAWGDAYSDPKTKPSTYAGSGGGFSILNPTPRYQQGISGVNTFRAIDLLKYKDGGYLVQKDPQIIFGTGSGRNFPDVSANADNHTGYALYVSGDNLSYNSKTKKISSHYLKLWSVNGGTSFVSPQMAGANAVMNSGRDTPLGFWNPQIYKFATESDSPFNVLDDADNNNNLYYTGQPGKLYNQATGLGTINFDKLFSKFQSEK</sequence>
<name>A0A1X1FB80_9LACO</name>
<dbReference type="STRING" id="152331.FAM21731_02219"/>
<keyword evidence="6" id="KW-0106">Calcium</keyword>
<dbReference type="GO" id="GO:0046872">
    <property type="term" value="F:metal ion binding"/>
    <property type="evidence" value="ECO:0007669"/>
    <property type="project" value="UniProtKB-KW"/>
</dbReference>
<dbReference type="PROSITE" id="PS51695">
    <property type="entry name" value="SEDOLISIN"/>
    <property type="match status" value="1"/>
</dbReference>